<proteinExistence type="predicted"/>
<evidence type="ECO:0000256" key="1">
    <source>
        <dbReference type="SAM" id="Phobius"/>
    </source>
</evidence>
<keyword evidence="1" id="KW-0812">Transmembrane</keyword>
<dbReference type="Pfam" id="PF01757">
    <property type="entry name" value="Acyl_transf_3"/>
    <property type="match status" value="1"/>
</dbReference>
<dbReference type="AlphaFoldDB" id="A0A1M6MPA8"/>
<protein>
    <submittedName>
        <fullName evidence="3">Peptidoglycan/LPS O-acetylase OafA/YrhL, contains acyltransferase and SGNH-hydrolase domains</fullName>
    </submittedName>
</protein>
<feature type="domain" description="Acyltransferase 3" evidence="2">
    <location>
        <begin position="15"/>
        <end position="312"/>
    </location>
</feature>
<dbReference type="GO" id="GO:0016787">
    <property type="term" value="F:hydrolase activity"/>
    <property type="evidence" value="ECO:0007669"/>
    <property type="project" value="UniProtKB-KW"/>
</dbReference>
<feature type="transmembrane region" description="Helical" evidence="1">
    <location>
        <begin position="12"/>
        <end position="33"/>
    </location>
</feature>
<keyword evidence="3" id="KW-0012">Acyltransferase</keyword>
<name>A0A1M6MPA8_9BRAD</name>
<sequence>MGAARFEYLGPFTWFGAVGVHIFFVISGFVIASSASGATAGEFLRGRFLRLYPAAWICATTTLVFSIALLGFTPASLFEPYLRSISLWLWGPWIDASYWTLPIEICFYTLIFGVLVFRRFDSIHWIALLLTTASGIFVTCTYLNIPLRSDVAIINFVLRNQHLFLLQYGCFFALGLWMWLSLQRNDPFIWIGFSLALATCFLEIIGNFSNTIAKTHAISSYFSGTPAVPLSVWGIAVGAMLVTTRYVAPLTPKSKGLLLVFRKVGLMTYPLYLLHEIIGVGLIRILVNLGLLPIVALILATSAMVAASFIVSSVLEPTVRNWVKYLWPTNSTPAAGLLSS</sequence>
<evidence type="ECO:0000313" key="3">
    <source>
        <dbReference type="EMBL" id="SHJ85259.1"/>
    </source>
</evidence>
<evidence type="ECO:0000259" key="2">
    <source>
        <dbReference type="Pfam" id="PF01757"/>
    </source>
</evidence>
<keyword evidence="3" id="KW-0378">Hydrolase</keyword>
<gene>
    <name evidence="3" type="ORF">SAMN05444159_1688</name>
</gene>
<accession>A0A1M6MPA8</accession>
<feature type="transmembrane region" description="Helical" evidence="1">
    <location>
        <begin position="124"/>
        <end position="145"/>
    </location>
</feature>
<dbReference type="EMBL" id="LT670844">
    <property type="protein sequence ID" value="SHJ85259.1"/>
    <property type="molecule type" value="Genomic_DNA"/>
</dbReference>
<reference evidence="3 4" key="1">
    <citation type="submission" date="2016-11" db="EMBL/GenBank/DDBJ databases">
        <authorList>
            <person name="Jaros S."/>
            <person name="Januszkiewicz K."/>
            <person name="Wedrychowicz H."/>
        </authorList>
    </citation>
    <scope>NUCLEOTIDE SEQUENCE [LARGE SCALE GENOMIC DNA]</scope>
    <source>
        <strain evidence="3 4">GAS499</strain>
    </source>
</reference>
<keyword evidence="3" id="KW-0808">Transferase</keyword>
<evidence type="ECO:0000313" key="4">
    <source>
        <dbReference type="Proteomes" id="UP000189935"/>
    </source>
</evidence>
<dbReference type="InterPro" id="IPR002656">
    <property type="entry name" value="Acyl_transf_3_dom"/>
</dbReference>
<keyword evidence="1" id="KW-0472">Membrane</keyword>
<feature type="transmembrane region" description="Helical" evidence="1">
    <location>
        <begin position="165"/>
        <end position="182"/>
    </location>
</feature>
<dbReference type="GO" id="GO:0016747">
    <property type="term" value="F:acyltransferase activity, transferring groups other than amino-acyl groups"/>
    <property type="evidence" value="ECO:0007669"/>
    <property type="project" value="InterPro"/>
</dbReference>
<organism evidence="3 4">
    <name type="scientific">Bradyrhizobium lablabi</name>
    <dbReference type="NCBI Taxonomy" id="722472"/>
    <lineage>
        <taxon>Bacteria</taxon>
        <taxon>Pseudomonadati</taxon>
        <taxon>Pseudomonadota</taxon>
        <taxon>Alphaproteobacteria</taxon>
        <taxon>Hyphomicrobiales</taxon>
        <taxon>Nitrobacteraceae</taxon>
        <taxon>Bradyrhizobium</taxon>
    </lineage>
</organism>
<keyword evidence="1" id="KW-1133">Transmembrane helix</keyword>
<feature type="transmembrane region" description="Helical" evidence="1">
    <location>
        <begin position="293"/>
        <end position="315"/>
    </location>
</feature>
<feature type="transmembrane region" description="Helical" evidence="1">
    <location>
        <begin position="54"/>
        <end position="78"/>
    </location>
</feature>
<feature type="transmembrane region" description="Helical" evidence="1">
    <location>
        <begin position="98"/>
        <end position="117"/>
    </location>
</feature>
<dbReference type="Proteomes" id="UP000189935">
    <property type="component" value="Chromosome I"/>
</dbReference>
<feature type="transmembrane region" description="Helical" evidence="1">
    <location>
        <begin position="189"/>
        <end position="208"/>
    </location>
</feature>
<feature type="transmembrane region" description="Helical" evidence="1">
    <location>
        <begin position="228"/>
        <end position="248"/>
    </location>
</feature>